<dbReference type="PANTHER" id="PTHR38138:SF1">
    <property type="entry name" value="ARCHAEAL TYPE IV PILIN N-TERMINAL DOMAIN-CONTAINING PROTEIN"/>
    <property type="match status" value="1"/>
</dbReference>
<evidence type="ECO:0000313" key="3">
    <source>
        <dbReference type="Proteomes" id="UP000663305"/>
    </source>
</evidence>
<dbReference type="PANTHER" id="PTHR38138">
    <property type="entry name" value="VNG6441H"/>
    <property type="match status" value="1"/>
</dbReference>
<evidence type="ECO:0000313" key="2">
    <source>
        <dbReference type="EMBL" id="QSG10935.1"/>
    </source>
</evidence>
<feature type="domain" description="Archaeal Type IV pilin N-terminal" evidence="1">
    <location>
        <begin position="3"/>
        <end position="76"/>
    </location>
</feature>
<dbReference type="EMBL" id="CP064789">
    <property type="protein sequence ID" value="QSG10935.1"/>
    <property type="molecule type" value="Genomic_DNA"/>
</dbReference>
<reference evidence="2" key="1">
    <citation type="submission" date="2020-11" db="EMBL/GenBank/DDBJ databases">
        <title>Carbohydrate-dependent, anaerobic sulfur respiration: A novel catabolism in halophilic archaea.</title>
        <authorList>
            <person name="Sorokin D.Y."/>
            <person name="Messina E."/>
            <person name="Smedile F."/>
            <person name="La Cono V."/>
            <person name="Hallsworth J.E."/>
            <person name="Yakimov M.M."/>
        </authorList>
    </citation>
    <scope>NUCLEOTIDE SEQUENCE</scope>
    <source>
        <strain evidence="2">HSR-Bgl</strain>
    </source>
</reference>
<organism evidence="2 3">
    <name type="scientific">Halapricum desulfuricans</name>
    <dbReference type="NCBI Taxonomy" id="2841257"/>
    <lineage>
        <taxon>Archaea</taxon>
        <taxon>Methanobacteriati</taxon>
        <taxon>Methanobacteriota</taxon>
        <taxon>Stenosarchaea group</taxon>
        <taxon>Halobacteria</taxon>
        <taxon>Halobacteriales</taxon>
        <taxon>Haloarculaceae</taxon>
        <taxon>Halapricum</taxon>
    </lineage>
</organism>
<proteinExistence type="predicted"/>
<dbReference type="Proteomes" id="UP000663305">
    <property type="component" value="Chromosome"/>
</dbReference>
<protein>
    <submittedName>
        <fullName evidence="2">Pilin/Flagellin, FlaG/FlaF family</fullName>
    </submittedName>
</protein>
<dbReference type="InterPro" id="IPR012859">
    <property type="entry name" value="Pilin_N_archaeal"/>
</dbReference>
<dbReference type="GeneID" id="68860031"/>
<keyword evidence="2" id="KW-0969">Cilium</keyword>
<accession>A0A897NHL8</accession>
<gene>
    <name evidence="2" type="ORF">HSBGL_0500</name>
</gene>
<keyword evidence="2" id="KW-0282">Flagellum</keyword>
<evidence type="ECO:0000259" key="1">
    <source>
        <dbReference type="Pfam" id="PF07790"/>
    </source>
</evidence>
<sequence>MTRALTPAVGAVLLVVVTVALAGLTGAIVLGSDPAESPPRARLTLDVDAGADRIAVTHESGDTLSTEALTVRVEVDGRALAYQPPVPFFAARGFVSGPTGPFNSGGDTTWTAGETAALELATTNAPTIDPGETVAVTVATDRGTIARLEAVA</sequence>
<dbReference type="RefSeq" id="WP_229110136.1">
    <property type="nucleotide sequence ID" value="NZ_CP064788.1"/>
</dbReference>
<name>A0A897NHL8_9EURY</name>
<dbReference type="Pfam" id="PF07790">
    <property type="entry name" value="Pilin_N"/>
    <property type="match status" value="1"/>
</dbReference>
<dbReference type="AlphaFoldDB" id="A0A897NHL8"/>
<keyword evidence="2" id="KW-0966">Cell projection</keyword>